<dbReference type="PANTHER" id="PTHR43142">
    <property type="entry name" value="CARBOXYLIC ESTER HYDROLASE"/>
    <property type="match status" value="1"/>
</dbReference>
<dbReference type="InterPro" id="IPR019826">
    <property type="entry name" value="Carboxylesterase_B_AS"/>
</dbReference>
<evidence type="ECO:0000313" key="9">
    <source>
        <dbReference type="Proteomes" id="UP001153636"/>
    </source>
</evidence>
<dbReference type="Proteomes" id="UP001153636">
    <property type="component" value="Chromosome 4"/>
</dbReference>
<name>A0A9P0D1E8_9CUCU</name>
<evidence type="ECO:0000256" key="6">
    <source>
        <dbReference type="RuleBase" id="RU361235"/>
    </source>
</evidence>
<dbReference type="EMBL" id="OV651816">
    <property type="protein sequence ID" value="CAH1109555.1"/>
    <property type="molecule type" value="Genomic_DNA"/>
</dbReference>
<organism evidence="8 9">
    <name type="scientific">Psylliodes chrysocephalus</name>
    <dbReference type="NCBI Taxonomy" id="3402493"/>
    <lineage>
        <taxon>Eukaryota</taxon>
        <taxon>Metazoa</taxon>
        <taxon>Ecdysozoa</taxon>
        <taxon>Arthropoda</taxon>
        <taxon>Hexapoda</taxon>
        <taxon>Insecta</taxon>
        <taxon>Pterygota</taxon>
        <taxon>Neoptera</taxon>
        <taxon>Endopterygota</taxon>
        <taxon>Coleoptera</taxon>
        <taxon>Polyphaga</taxon>
        <taxon>Cucujiformia</taxon>
        <taxon>Chrysomeloidea</taxon>
        <taxon>Chrysomelidae</taxon>
        <taxon>Galerucinae</taxon>
        <taxon>Alticini</taxon>
        <taxon>Psylliodes</taxon>
    </lineage>
</organism>
<proteinExistence type="inferred from homology"/>
<keyword evidence="3 6" id="KW-0378">Hydrolase</keyword>
<dbReference type="GO" id="GO:0052689">
    <property type="term" value="F:carboxylic ester hydrolase activity"/>
    <property type="evidence" value="ECO:0007669"/>
    <property type="project" value="UniProtKB-KW"/>
</dbReference>
<comment type="similarity">
    <text evidence="1 6">Belongs to the type-B carboxylesterase/lipase family.</text>
</comment>
<dbReference type="InterPro" id="IPR002018">
    <property type="entry name" value="CarbesteraseB"/>
</dbReference>
<dbReference type="OrthoDB" id="19653at2759"/>
<dbReference type="PROSITE" id="PS00122">
    <property type="entry name" value="CARBOXYLESTERASE_B_1"/>
    <property type="match status" value="1"/>
</dbReference>
<dbReference type="AlphaFoldDB" id="A0A9P0D1E8"/>
<dbReference type="InterPro" id="IPR029058">
    <property type="entry name" value="AB_hydrolase_fold"/>
</dbReference>
<evidence type="ECO:0000259" key="7">
    <source>
        <dbReference type="Pfam" id="PF00135"/>
    </source>
</evidence>
<sequence length="534" mass="60089">MNGQQVTTLNGVIQGRIEYSRRGISFNAFLQIPYGKAGRFESPQPADPWEGVLNATSNNLVCISQVPAQAPFIESEQCLVLNVYTPKLPSEKNVSLPVLYFMHGGGFILGTGAFDFLGPHYFMEYEVIMVTINYRLGLFGFLSTEDKIISGNFGFKDQQLGLKWVQDNIKYFGGDPTKVTIFGESAGAASVSYQYLNKNSEGLFRAGIALSGSALSPWGYQRNARKYAYQMASYLNSSFNENSTTTQIRELFLSVTPQKLRDASWRIPTPVDQLMEGFLFSAVIEMDHDEAFLSKSMYHAIEQGHALRYPLMIGIASEEYILNVYDLDIFKKQLAGYDDNVTMFVNDNMHLTDQATREAAGNAIRAVYTDGLLQDNLGRGVKYFSDNSFGRGILQHAKLQSNYSDVYFYQFSYYGTKPGVRPDIPGADRVGHVDDAAYMWVTKNDSNLNDFPESDIVTSERFLTLIVNFATSLNPTSCNTELLGIKKWPTVKPDNFLYLNINDTLEVLKDLKKDIHPELVAIYEKYAIKPYETF</sequence>
<dbReference type="PANTHER" id="PTHR43142:SF1">
    <property type="entry name" value="CARBOXYLIC ESTER HYDROLASE"/>
    <property type="match status" value="1"/>
</dbReference>
<evidence type="ECO:0000313" key="8">
    <source>
        <dbReference type="EMBL" id="CAH1109555.1"/>
    </source>
</evidence>
<protein>
    <recommendedName>
        <fullName evidence="6">Carboxylic ester hydrolase</fullName>
        <ecNumber evidence="6">3.1.1.-</ecNumber>
    </recommendedName>
</protein>
<keyword evidence="2" id="KW-0719">Serine esterase</keyword>
<evidence type="ECO:0000256" key="1">
    <source>
        <dbReference type="ARBA" id="ARBA00005964"/>
    </source>
</evidence>
<dbReference type="EC" id="3.1.1.-" evidence="6"/>
<keyword evidence="5" id="KW-0325">Glycoprotein</keyword>
<accession>A0A9P0D1E8</accession>
<reference evidence="8" key="1">
    <citation type="submission" date="2022-01" db="EMBL/GenBank/DDBJ databases">
        <authorList>
            <person name="King R."/>
        </authorList>
    </citation>
    <scope>NUCLEOTIDE SEQUENCE</scope>
</reference>
<evidence type="ECO:0000256" key="3">
    <source>
        <dbReference type="ARBA" id="ARBA00022801"/>
    </source>
</evidence>
<keyword evidence="9" id="KW-1185">Reference proteome</keyword>
<evidence type="ECO:0000256" key="2">
    <source>
        <dbReference type="ARBA" id="ARBA00022487"/>
    </source>
</evidence>
<dbReference type="Pfam" id="PF00135">
    <property type="entry name" value="COesterase"/>
    <property type="match status" value="1"/>
</dbReference>
<evidence type="ECO:0000256" key="4">
    <source>
        <dbReference type="ARBA" id="ARBA00023157"/>
    </source>
</evidence>
<gene>
    <name evidence="8" type="ORF">PSYICH_LOCUS10746</name>
</gene>
<evidence type="ECO:0000256" key="5">
    <source>
        <dbReference type="ARBA" id="ARBA00023180"/>
    </source>
</evidence>
<dbReference type="SUPFAM" id="SSF53474">
    <property type="entry name" value="alpha/beta-Hydrolases"/>
    <property type="match status" value="1"/>
</dbReference>
<dbReference type="Gene3D" id="3.40.50.1820">
    <property type="entry name" value="alpha/beta hydrolase"/>
    <property type="match status" value="1"/>
</dbReference>
<keyword evidence="4" id="KW-1015">Disulfide bond</keyword>
<feature type="domain" description="Carboxylesterase type B" evidence="7">
    <location>
        <begin position="4"/>
        <end position="509"/>
    </location>
</feature>